<evidence type="ECO:0000313" key="1">
    <source>
        <dbReference type="EMBL" id="PRD45298.1"/>
    </source>
</evidence>
<name>A0A2S9IXS1_9HYPH</name>
<accession>A0A2S9IXS1</accession>
<protein>
    <submittedName>
        <fullName evidence="1">Uncharacterized protein</fullName>
    </submittedName>
</protein>
<gene>
    <name evidence="1" type="ORF">C5748_03615</name>
</gene>
<proteinExistence type="predicted"/>
<sequence>MKVRIAPHDPDFPFFGPLFRAFFAGAVEGHMICGCKMRGSTLTITSMNNARIIVNGWWWVR</sequence>
<dbReference type="EMBL" id="PVBR01000002">
    <property type="protein sequence ID" value="PRD45298.1"/>
    <property type="molecule type" value="Genomic_DNA"/>
</dbReference>
<keyword evidence="2" id="KW-1185">Reference proteome</keyword>
<dbReference type="AlphaFoldDB" id="A0A2S9IXS1"/>
<comment type="caution">
    <text evidence="1">The sequence shown here is derived from an EMBL/GenBank/DDBJ whole genome shotgun (WGS) entry which is preliminary data.</text>
</comment>
<dbReference type="Proteomes" id="UP000239434">
    <property type="component" value="Unassembled WGS sequence"/>
</dbReference>
<organism evidence="1 2">
    <name type="scientific">Phyllobacterium phragmitis</name>
    <dbReference type="NCBI Taxonomy" id="2670329"/>
    <lineage>
        <taxon>Bacteria</taxon>
        <taxon>Pseudomonadati</taxon>
        <taxon>Pseudomonadota</taxon>
        <taxon>Alphaproteobacteria</taxon>
        <taxon>Hyphomicrobiales</taxon>
        <taxon>Phyllobacteriaceae</taxon>
        <taxon>Phyllobacterium</taxon>
    </lineage>
</organism>
<evidence type="ECO:0000313" key="2">
    <source>
        <dbReference type="Proteomes" id="UP000239434"/>
    </source>
</evidence>
<reference evidence="1 2" key="1">
    <citation type="submission" date="2018-02" db="EMBL/GenBank/DDBJ databases">
        <title>The draft genome of Phyllobacterium sp. 1N-3.</title>
        <authorList>
            <person name="Liu L."/>
            <person name="Li L."/>
            <person name="Zhang X."/>
            <person name="Wang T."/>
            <person name="Liang L."/>
        </authorList>
    </citation>
    <scope>NUCLEOTIDE SEQUENCE [LARGE SCALE GENOMIC DNA]</scope>
    <source>
        <strain evidence="1 2">1N-3</strain>
    </source>
</reference>